<keyword evidence="3 6" id="KW-0255">Endonuclease</keyword>
<dbReference type="GO" id="GO:0042781">
    <property type="term" value="F:3'-tRNA processing endoribonuclease activity"/>
    <property type="evidence" value="ECO:0007669"/>
    <property type="project" value="TreeGrafter"/>
</dbReference>
<dbReference type="Proteomes" id="UP000249081">
    <property type="component" value="Unassembled WGS sequence"/>
</dbReference>
<protein>
    <recommendedName>
        <fullName evidence="6 7">Ribonuclease P protein component</fullName>
        <shortName evidence="6">RNase P protein</shortName>
        <shortName evidence="6">RNaseP protein</shortName>
        <ecNumber evidence="6 7">3.1.26.5</ecNumber>
    </recommendedName>
    <alternativeName>
        <fullName evidence="6">Protein C5</fullName>
    </alternativeName>
</protein>
<comment type="subunit">
    <text evidence="6">Consists of a catalytic RNA component (M1 or rnpB) and a protein subunit.</text>
</comment>
<dbReference type="PANTHER" id="PTHR33992">
    <property type="entry name" value="RIBONUCLEASE P PROTEIN COMPONENT"/>
    <property type="match status" value="1"/>
</dbReference>
<feature type="region of interest" description="Disordered" evidence="8">
    <location>
        <begin position="40"/>
        <end position="60"/>
    </location>
</feature>
<evidence type="ECO:0000256" key="8">
    <source>
        <dbReference type="SAM" id="MobiDB-lite"/>
    </source>
</evidence>
<keyword evidence="1 6" id="KW-0819">tRNA processing</keyword>
<dbReference type="InterPro" id="IPR020568">
    <property type="entry name" value="Ribosomal_Su5_D2-typ_SF"/>
</dbReference>
<dbReference type="GO" id="GO:0000049">
    <property type="term" value="F:tRNA binding"/>
    <property type="evidence" value="ECO:0007669"/>
    <property type="project" value="UniProtKB-UniRule"/>
</dbReference>
<dbReference type="Gene3D" id="3.30.230.10">
    <property type="match status" value="1"/>
</dbReference>
<dbReference type="EC" id="3.1.26.5" evidence="6 7"/>
<reference evidence="9 10" key="2">
    <citation type="submission" date="2018-06" db="EMBL/GenBank/DDBJ databases">
        <title>Metagenomic assembly of (sub)arctic Cyanobacteria and their associated microbiome from non-axenic cultures.</title>
        <authorList>
            <person name="Baurain D."/>
        </authorList>
    </citation>
    <scope>NUCLEOTIDE SEQUENCE [LARGE SCALE GENOMIC DNA]</scope>
    <source>
        <strain evidence="9">ULC041bin1</strain>
    </source>
</reference>
<dbReference type="GO" id="GO:0004526">
    <property type="term" value="F:ribonuclease P activity"/>
    <property type="evidence" value="ECO:0007669"/>
    <property type="project" value="UniProtKB-UniRule"/>
</dbReference>
<dbReference type="InterPro" id="IPR000100">
    <property type="entry name" value="RNase_P"/>
</dbReference>
<evidence type="ECO:0000256" key="1">
    <source>
        <dbReference type="ARBA" id="ARBA00022694"/>
    </source>
</evidence>
<evidence type="ECO:0000256" key="2">
    <source>
        <dbReference type="ARBA" id="ARBA00022722"/>
    </source>
</evidence>
<dbReference type="EMBL" id="QBMN01000036">
    <property type="protein sequence ID" value="PZO42974.1"/>
    <property type="molecule type" value="Genomic_DNA"/>
</dbReference>
<dbReference type="GO" id="GO:0030677">
    <property type="term" value="C:ribonuclease P complex"/>
    <property type="evidence" value="ECO:0007669"/>
    <property type="project" value="TreeGrafter"/>
</dbReference>
<reference evidence="10" key="1">
    <citation type="submission" date="2018-04" db="EMBL/GenBank/DDBJ databases">
        <authorList>
            <person name="Cornet L."/>
        </authorList>
    </citation>
    <scope>NUCLEOTIDE SEQUENCE [LARGE SCALE GENOMIC DNA]</scope>
</reference>
<comment type="catalytic activity">
    <reaction evidence="6">
        <text>Endonucleolytic cleavage of RNA, removing 5'-extranucleotides from tRNA precursor.</text>
        <dbReference type="EC" id="3.1.26.5"/>
    </reaction>
</comment>
<gene>
    <name evidence="6" type="primary">rnpA</name>
    <name evidence="9" type="ORF">DCF17_07130</name>
</gene>
<dbReference type="NCBIfam" id="TIGR00188">
    <property type="entry name" value="rnpA"/>
    <property type="match status" value="1"/>
</dbReference>
<keyword evidence="5 6" id="KW-0694">RNA-binding</keyword>
<sequence>MLPKHNRLRRSRDFSAVYRQGRKAVSAHLVVRVWALPAQSGPAGDRPAGPSPHNASQPGPQIGIVVSLKVHKRAVVRNRLKRRVRAALRTLLPRLHPALWVVINLRPEATQCEYGEFLRELEQLFTTLEVLHGHS</sequence>
<dbReference type="HAMAP" id="MF_00227">
    <property type="entry name" value="RNase_P"/>
    <property type="match status" value="1"/>
</dbReference>
<accession>A0A2W4WD55</accession>
<keyword evidence="2 6" id="KW-0540">Nuclease</keyword>
<comment type="caution">
    <text evidence="9">The sequence shown here is derived from an EMBL/GenBank/DDBJ whole genome shotgun (WGS) entry which is preliminary data.</text>
</comment>
<dbReference type="SUPFAM" id="SSF54211">
    <property type="entry name" value="Ribosomal protein S5 domain 2-like"/>
    <property type="match status" value="1"/>
</dbReference>
<evidence type="ECO:0000256" key="6">
    <source>
        <dbReference type="HAMAP-Rule" id="MF_00227"/>
    </source>
</evidence>
<evidence type="ECO:0000256" key="4">
    <source>
        <dbReference type="ARBA" id="ARBA00022801"/>
    </source>
</evidence>
<proteinExistence type="inferred from homology"/>
<organism evidence="9 10">
    <name type="scientific">Shackletoniella antarctica</name>
    <dbReference type="NCBI Taxonomy" id="268115"/>
    <lineage>
        <taxon>Bacteria</taxon>
        <taxon>Bacillati</taxon>
        <taxon>Cyanobacteriota</taxon>
        <taxon>Cyanophyceae</taxon>
        <taxon>Oculatellales</taxon>
        <taxon>Oculatellaceae</taxon>
        <taxon>Shackletoniella</taxon>
    </lineage>
</organism>
<evidence type="ECO:0000313" key="10">
    <source>
        <dbReference type="Proteomes" id="UP000249081"/>
    </source>
</evidence>
<evidence type="ECO:0000313" key="9">
    <source>
        <dbReference type="EMBL" id="PZO42974.1"/>
    </source>
</evidence>
<keyword evidence="4 6" id="KW-0378">Hydrolase</keyword>
<dbReference type="GO" id="GO:0001682">
    <property type="term" value="P:tRNA 5'-leader removal"/>
    <property type="evidence" value="ECO:0007669"/>
    <property type="project" value="UniProtKB-UniRule"/>
</dbReference>
<dbReference type="Pfam" id="PF00825">
    <property type="entry name" value="Ribonuclease_P"/>
    <property type="match status" value="1"/>
</dbReference>
<evidence type="ECO:0000256" key="7">
    <source>
        <dbReference type="NCBIfam" id="TIGR00188"/>
    </source>
</evidence>
<comment type="function">
    <text evidence="6">RNaseP catalyzes the removal of the 5'-leader sequence from pre-tRNA to produce the mature 5'-terminus. It can also cleave other RNA substrates such as 4.5S RNA. The protein component plays an auxiliary but essential role in vivo by binding to the 5'-leader sequence and broadening the substrate specificity of the ribozyme.</text>
</comment>
<dbReference type="InterPro" id="IPR014721">
    <property type="entry name" value="Ribsml_uS5_D2-typ_fold_subgr"/>
</dbReference>
<dbReference type="PANTHER" id="PTHR33992:SF1">
    <property type="entry name" value="RIBONUCLEASE P PROTEIN COMPONENT"/>
    <property type="match status" value="1"/>
</dbReference>
<dbReference type="AlphaFoldDB" id="A0A2W4WD55"/>
<comment type="similarity">
    <text evidence="6">Belongs to the RnpA family.</text>
</comment>
<evidence type="ECO:0000256" key="5">
    <source>
        <dbReference type="ARBA" id="ARBA00022884"/>
    </source>
</evidence>
<name>A0A2W4WD55_9CYAN</name>
<evidence type="ECO:0000256" key="3">
    <source>
        <dbReference type="ARBA" id="ARBA00022759"/>
    </source>
</evidence>